<dbReference type="Pfam" id="PF13407">
    <property type="entry name" value="Peripla_BP_4"/>
    <property type="match status" value="1"/>
</dbReference>
<dbReference type="Gene3D" id="3.40.50.2300">
    <property type="match status" value="2"/>
</dbReference>
<dbReference type="AlphaFoldDB" id="A0A2N4YQB7"/>
<evidence type="ECO:0000313" key="6">
    <source>
        <dbReference type="EMBL" id="PLM82142.1"/>
    </source>
</evidence>
<dbReference type="GO" id="GO:0030313">
    <property type="term" value="C:cell envelope"/>
    <property type="evidence" value="ECO:0007669"/>
    <property type="project" value="UniProtKB-SubCell"/>
</dbReference>
<evidence type="ECO:0000256" key="3">
    <source>
        <dbReference type="ARBA" id="ARBA00022729"/>
    </source>
</evidence>
<sequence length="173" mass="18635">MNIKKTIVASLLACMLPAVVMAKDVSIGVSMALFDDNFLTILRTSMQKEMKKDGVKSQIEDAKGDVSQQLQQVQNFIGQGVDAIIVNPVDTNAVKPIMDQATKAGIPLVFVNRRPQAELTDKMAYVGSDSILAGRLQMEALAKAMNGKGNVAILLGDLANESTRDRTKGVEEV</sequence>
<gene>
    <name evidence="6" type="ORF">CWN47_34405</name>
</gene>
<comment type="caution">
    <text evidence="6">The sequence shown here is derived from an EMBL/GenBank/DDBJ whole genome shotgun (WGS) entry which is preliminary data.</text>
</comment>
<dbReference type="GO" id="GO:0055085">
    <property type="term" value="P:transmembrane transport"/>
    <property type="evidence" value="ECO:0007669"/>
    <property type="project" value="UniProtKB-ARBA"/>
</dbReference>
<evidence type="ECO:0000256" key="4">
    <source>
        <dbReference type="SAM" id="SignalP"/>
    </source>
</evidence>
<comment type="subcellular location">
    <subcellularLocation>
        <location evidence="1">Cell envelope</location>
    </subcellularLocation>
</comment>
<comment type="similarity">
    <text evidence="2">Belongs to the bacterial solute-binding protein 2 family.</text>
</comment>
<reference evidence="6 7" key="2">
    <citation type="submission" date="2018-01" db="EMBL/GenBank/DDBJ databases">
        <title>Genomic study of Klebsiella pneumoniae.</title>
        <authorList>
            <person name="Yang Y."/>
            <person name="Bicalho R."/>
        </authorList>
    </citation>
    <scope>NUCLEOTIDE SEQUENCE [LARGE SCALE GENOMIC DNA]</scope>
    <source>
        <strain evidence="6 7">A8</strain>
    </source>
</reference>
<proteinExistence type="inferred from homology"/>
<dbReference type="Proteomes" id="UP000234412">
    <property type="component" value="Unassembled WGS sequence"/>
</dbReference>
<accession>A0A2N4YQB7</accession>
<dbReference type="InterPro" id="IPR028082">
    <property type="entry name" value="Peripla_BP_I"/>
</dbReference>
<dbReference type="SUPFAM" id="SSF53822">
    <property type="entry name" value="Periplasmic binding protein-like I"/>
    <property type="match status" value="1"/>
</dbReference>
<reference evidence="6 7" key="1">
    <citation type="submission" date="2017-11" db="EMBL/GenBank/DDBJ databases">
        <authorList>
            <person name="Han C.G."/>
        </authorList>
    </citation>
    <scope>NUCLEOTIDE SEQUENCE [LARGE SCALE GENOMIC DNA]</scope>
    <source>
        <strain evidence="6 7">A8</strain>
    </source>
</reference>
<keyword evidence="3 4" id="KW-0732">Signal</keyword>
<organism evidence="6 7">
    <name type="scientific">Klebsiella variicola</name>
    <dbReference type="NCBI Taxonomy" id="244366"/>
    <lineage>
        <taxon>Bacteria</taxon>
        <taxon>Pseudomonadati</taxon>
        <taxon>Pseudomonadota</taxon>
        <taxon>Gammaproteobacteria</taxon>
        <taxon>Enterobacterales</taxon>
        <taxon>Enterobacteriaceae</taxon>
        <taxon>Klebsiella/Raoultella group</taxon>
        <taxon>Klebsiella</taxon>
        <taxon>Klebsiella pneumoniae complex</taxon>
    </lineage>
</organism>
<dbReference type="EMBL" id="PIDP01002137">
    <property type="protein sequence ID" value="PLM82142.1"/>
    <property type="molecule type" value="Genomic_DNA"/>
</dbReference>
<feature type="non-terminal residue" evidence="6">
    <location>
        <position position="173"/>
    </location>
</feature>
<evidence type="ECO:0000313" key="7">
    <source>
        <dbReference type="Proteomes" id="UP000234412"/>
    </source>
</evidence>
<dbReference type="PANTHER" id="PTHR46847:SF1">
    <property type="entry name" value="D-ALLOSE-BINDING PERIPLASMIC PROTEIN-RELATED"/>
    <property type="match status" value="1"/>
</dbReference>
<protein>
    <submittedName>
        <fullName evidence="6">Rhizopine-binding protein</fullName>
    </submittedName>
</protein>
<feature type="chain" id="PRO_5014775425" evidence="4">
    <location>
        <begin position="23"/>
        <end position="173"/>
    </location>
</feature>
<name>A0A2N4YQB7_KLEVA</name>
<evidence type="ECO:0000256" key="1">
    <source>
        <dbReference type="ARBA" id="ARBA00004196"/>
    </source>
</evidence>
<dbReference type="InterPro" id="IPR025997">
    <property type="entry name" value="SBP_2_dom"/>
</dbReference>
<feature type="signal peptide" evidence="4">
    <location>
        <begin position="1"/>
        <end position="22"/>
    </location>
</feature>
<dbReference type="GO" id="GO:0030246">
    <property type="term" value="F:carbohydrate binding"/>
    <property type="evidence" value="ECO:0007669"/>
    <property type="project" value="UniProtKB-ARBA"/>
</dbReference>
<feature type="domain" description="Periplasmic binding protein" evidence="5">
    <location>
        <begin position="27"/>
        <end position="173"/>
    </location>
</feature>
<evidence type="ECO:0000256" key="2">
    <source>
        <dbReference type="ARBA" id="ARBA00007639"/>
    </source>
</evidence>
<dbReference type="PANTHER" id="PTHR46847">
    <property type="entry name" value="D-ALLOSE-BINDING PERIPLASMIC PROTEIN-RELATED"/>
    <property type="match status" value="1"/>
</dbReference>
<evidence type="ECO:0000259" key="5">
    <source>
        <dbReference type="Pfam" id="PF13407"/>
    </source>
</evidence>